<evidence type="ECO:0000313" key="1">
    <source>
        <dbReference type="EMBL" id="KAK6737486.1"/>
    </source>
</evidence>
<comment type="caution">
    <text evidence="1">The sequence shown here is derived from an EMBL/GenBank/DDBJ whole genome shotgun (WGS) entry which is preliminary data.</text>
</comment>
<dbReference type="EMBL" id="JAVFWL010000002">
    <property type="protein sequence ID" value="KAK6737486.1"/>
    <property type="molecule type" value="Genomic_DNA"/>
</dbReference>
<accession>A0ABR1CJW5</accession>
<organism evidence="1 2">
    <name type="scientific">Necator americanus</name>
    <name type="common">Human hookworm</name>
    <dbReference type="NCBI Taxonomy" id="51031"/>
    <lineage>
        <taxon>Eukaryota</taxon>
        <taxon>Metazoa</taxon>
        <taxon>Ecdysozoa</taxon>
        <taxon>Nematoda</taxon>
        <taxon>Chromadorea</taxon>
        <taxon>Rhabditida</taxon>
        <taxon>Rhabditina</taxon>
        <taxon>Rhabditomorpha</taxon>
        <taxon>Strongyloidea</taxon>
        <taxon>Ancylostomatidae</taxon>
        <taxon>Bunostominae</taxon>
        <taxon>Necator</taxon>
    </lineage>
</organism>
<name>A0ABR1CJW5_NECAM</name>
<dbReference type="Proteomes" id="UP001303046">
    <property type="component" value="Unassembled WGS sequence"/>
</dbReference>
<evidence type="ECO:0000313" key="2">
    <source>
        <dbReference type="Proteomes" id="UP001303046"/>
    </source>
</evidence>
<keyword evidence="2" id="KW-1185">Reference proteome</keyword>
<sequence length="81" mass="9422">MSGRIMLVVSPGLGFLIEIAYKIRASVNIVVIPYNYARLKREMLKFGNKLKSSKCRRNFFFDIFEWRRLSKNFVINASGDS</sequence>
<reference evidence="1 2" key="1">
    <citation type="submission" date="2023-08" db="EMBL/GenBank/DDBJ databases">
        <title>A Necator americanus chromosomal reference genome.</title>
        <authorList>
            <person name="Ilik V."/>
            <person name="Petrzelkova K.J."/>
            <person name="Pardy F."/>
            <person name="Fuh T."/>
            <person name="Niatou-Singa F.S."/>
            <person name="Gouil Q."/>
            <person name="Baker L."/>
            <person name="Ritchie M.E."/>
            <person name="Jex A.R."/>
            <person name="Gazzola D."/>
            <person name="Li H."/>
            <person name="Toshio Fujiwara R."/>
            <person name="Zhan B."/>
            <person name="Aroian R.V."/>
            <person name="Pafco B."/>
            <person name="Schwarz E.M."/>
        </authorList>
    </citation>
    <scope>NUCLEOTIDE SEQUENCE [LARGE SCALE GENOMIC DNA]</scope>
    <source>
        <strain evidence="1 2">Aroian</strain>
        <tissue evidence="1">Whole animal</tissue>
    </source>
</reference>
<gene>
    <name evidence="1" type="primary">Necator_chrII.g7702</name>
    <name evidence="1" type="ORF">RB195_019908</name>
</gene>
<protein>
    <submittedName>
        <fullName evidence="1">Uncharacterized protein</fullName>
    </submittedName>
</protein>
<proteinExistence type="predicted"/>